<evidence type="ECO:0000256" key="2">
    <source>
        <dbReference type="ARBA" id="ARBA00022801"/>
    </source>
</evidence>
<dbReference type="SUPFAM" id="SSF54637">
    <property type="entry name" value="Thioesterase/thiol ester dehydrase-isomerase"/>
    <property type="match status" value="1"/>
</dbReference>
<dbReference type="KEGG" id="hbs:IPV69_12055"/>
<evidence type="ECO:0000313" key="3">
    <source>
        <dbReference type="EMBL" id="QOV92036.1"/>
    </source>
</evidence>
<evidence type="ECO:0000256" key="1">
    <source>
        <dbReference type="ARBA" id="ARBA00005953"/>
    </source>
</evidence>
<sequence length="137" mass="15268">MATPHHYEIDVPASAIDANGHANNVEFVRWMQEAAISHADASGCTKLTTDAGATWVARSHHIEYRRPAMLGDRVRVVTWVENIRRSFSLRKYRFERVADGTVLAEGQTDWVHVDVATGRPKSVPAEIVGLFDLKSEA</sequence>
<dbReference type="AlphaFoldDB" id="A0A7M2X2P4"/>
<dbReference type="PANTHER" id="PTHR31793:SF27">
    <property type="entry name" value="NOVEL THIOESTERASE SUPERFAMILY DOMAIN AND SAPOSIN A-TYPE DOMAIN CONTAINING PROTEIN (0610012H03RIK)"/>
    <property type="match status" value="1"/>
</dbReference>
<dbReference type="EMBL" id="CP063458">
    <property type="protein sequence ID" value="QOV92036.1"/>
    <property type="molecule type" value="Genomic_DNA"/>
</dbReference>
<gene>
    <name evidence="3" type="ORF">IPV69_12055</name>
</gene>
<comment type="similarity">
    <text evidence="1">Belongs to the 4-hydroxybenzoyl-CoA thioesterase family.</text>
</comment>
<keyword evidence="2" id="KW-0378">Hydrolase</keyword>
<proteinExistence type="inferred from homology"/>
<dbReference type="GO" id="GO:0047617">
    <property type="term" value="F:fatty acyl-CoA hydrolase activity"/>
    <property type="evidence" value="ECO:0007669"/>
    <property type="project" value="TreeGrafter"/>
</dbReference>
<protein>
    <submittedName>
        <fullName evidence="3">Acyl-CoA thioesterase</fullName>
    </submittedName>
</protein>
<name>A0A7M2X2P4_9BACT</name>
<keyword evidence="4" id="KW-1185">Reference proteome</keyword>
<reference evidence="3 4" key="1">
    <citation type="submission" date="2020-10" db="EMBL/GenBank/DDBJ databases">
        <title>Wide distribution of Phycisphaera-like planctomycetes from WD2101 soil group in peatlands and genome analysis of the first cultivated representative.</title>
        <authorList>
            <person name="Dedysh S.N."/>
            <person name="Beletsky A.V."/>
            <person name="Ivanova A."/>
            <person name="Kulichevskaya I.S."/>
            <person name="Suzina N.E."/>
            <person name="Philippov D.A."/>
            <person name="Rakitin A.L."/>
            <person name="Mardanov A.V."/>
            <person name="Ravin N.V."/>
        </authorList>
    </citation>
    <scope>NUCLEOTIDE SEQUENCE [LARGE SCALE GENOMIC DNA]</scope>
    <source>
        <strain evidence="3 4">M1803</strain>
    </source>
</reference>
<dbReference type="RefSeq" id="WP_206295363.1">
    <property type="nucleotide sequence ID" value="NZ_CP063458.1"/>
</dbReference>
<dbReference type="Gene3D" id="3.10.129.10">
    <property type="entry name" value="Hotdog Thioesterase"/>
    <property type="match status" value="1"/>
</dbReference>
<dbReference type="InterPro" id="IPR050563">
    <property type="entry name" value="4-hydroxybenzoyl-CoA_TE"/>
</dbReference>
<evidence type="ECO:0000313" key="4">
    <source>
        <dbReference type="Proteomes" id="UP000593765"/>
    </source>
</evidence>
<dbReference type="CDD" id="cd00586">
    <property type="entry name" value="4HBT"/>
    <property type="match status" value="1"/>
</dbReference>
<accession>A0A7M2X2P4</accession>
<dbReference type="InterPro" id="IPR029069">
    <property type="entry name" value="HotDog_dom_sf"/>
</dbReference>
<dbReference type="Proteomes" id="UP000593765">
    <property type="component" value="Chromosome"/>
</dbReference>
<organism evidence="3 4">
    <name type="scientific">Humisphaera borealis</name>
    <dbReference type="NCBI Taxonomy" id="2807512"/>
    <lineage>
        <taxon>Bacteria</taxon>
        <taxon>Pseudomonadati</taxon>
        <taxon>Planctomycetota</taxon>
        <taxon>Phycisphaerae</taxon>
        <taxon>Tepidisphaerales</taxon>
        <taxon>Tepidisphaeraceae</taxon>
        <taxon>Humisphaera</taxon>
    </lineage>
</organism>
<dbReference type="Pfam" id="PF13279">
    <property type="entry name" value="4HBT_2"/>
    <property type="match status" value="1"/>
</dbReference>
<dbReference type="PANTHER" id="PTHR31793">
    <property type="entry name" value="4-HYDROXYBENZOYL-COA THIOESTERASE FAMILY MEMBER"/>
    <property type="match status" value="1"/>
</dbReference>